<dbReference type="InterPro" id="IPR001123">
    <property type="entry name" value="LeuE-type"/>
</dbReference>
<evidence type="ECO:0000313" key="8">
    <source>
        <dbReference type="Proteomes" id="UP000664398"/>
    </source>
</evidence>
<comment type="caution">
    <text evidence="7">The sequence shown here is derived from an EMBL/GenBank/DDBJ whole genome shotgun (WGS) entry which is preliminary data.</text>
</comment>
<dbReference type="Proteomes" id="UP000664398">
    <property type="component" value="Unassembled WGS sequence"/>
</dbReference>
<dbReference type="AlphaFoldDB" id="A0A939LWE8"/>
<proteinExistence type="predicted"/>
<dbReference type="Pfam" id="PF01810">
    <property type="entry name" value="LysE"/>
    <property type="match status" value="1"/>
</dbReference>
<accession>A0A939LWE8</accession>
<evidence type="ECO:0000256" key="1">
    <source>
        <dbReference type="ARBA" id="ARBA00004651"/>
    </source>
</evidence>
<organism evidence="7 8">
    <name type="scientific">Leucobacter ruminantium</name>
    <dbReference type="NCBI Taxonomy" id="1289170"/>
    <lineage>
        <taxon>Bacteria</taxon>
        <taxon>Bacillati</taxon>
        <taxon>Actinomycetota</taxon>
        <taxon>Actinomycetes</taxon>
        <taxon>Micrococcales</taxon>
        <taxon>Microbacteriaceae</taxon>
        <taxon>Leucobacter</taxon>
    </lineage>
</organism>
<gene>
    <name evidence="7" type="ORF">J4H91_03560</name>
</gene>
<evidence type="ECO:0000256" key="3">
    <source>
        <dbReference type="ARBA" id="ARBA00022692"/>
    </source>
</evidence>
<dbReference type="PANTHER" id="PTHR30086:SF20">
    <property type="entry name" value="ARGININE EXPORTER PROTEIN ARGO-RELATED"/>
    <property type="match status" value="1"/>
</dbReference>
<keyword evidence="4 6" id="KW-1133">Transmembrane helix</keyword>
<dbReference type="EMBL" id="JAGDYL010000005">
    <property type="protein sequence ID" value="MBO1804393.1"/>
    <property type="molecule type" value="Genomic_DNA"/>
</dbReference>
<dbReference type="GO" id="GO:0005886">
    <property type="term" value="C:plasma membrane"/>
    <property type="evidence" value="ECO:0007669"/>
    <property type="project" value="UniProtKB-SubCell"/>
</dbReference>
<keyword evidence="5 6" id="KW-0472">Membrane</keyword>
<feature type="transmembrane region" description="Helical" evidence="6">
    <location>
        <begin position="46"/>
        <end position="68"/>
    </location>
</feature>
<keyword evidence="2" id="KW-1003">Cell membrane</keyword>
<name>A0A939LWE8_9MICO</name>
<comment type="subcellular location">
    <subcellularLocation>
        <location evidence="1">Cell membrane</location>
        <topology evidence="1">Multi-pass membrane protein</topology>
    </subcellularLocation>
</comment>
<dbReference type="PIRSF" id="PIRSF006324">
    <property type="entry name" value="LeuE"/>
    <property type="match status" value="1"/>
</dbReference>
<sequence>MTMMQAVLGFTAVAAVLTAIPGLDTTLVLRTALVRGRRHGCAAMVGINLGSLTWGVAAAVGAAALLAASEVAYRLVTIAGALYMAYLGISMIMKSFRGRSSGIAEISAVPAAPWRSLVAGYGTNLLNPKIGVFYIATIPQFIPDGASPLAMGLLLASIHAALGMLWLGTIIVGAAAARRWLANARSLRIIDRVAGAVLIGFGAKLALDAR</sequence>
<dbReference type="GO" id="GO:0015171">
    <property type="term" value="F:amino acid transmembrane transporter activity"/>
    <property type="evidence" value="ECO:0007669"/>
    <property type="project" value="TreeGrafter"/>
</dbReference>
<evidence type="ECO:0000256" key="5">
    <source>
        <dbReference type="ARBA" id="ARBA00023136"/>
    </source>
</evidence>
<keyword evidence="3 6" id="KW-0812">Transmembrane</keyword>
<feature type="transmembrane region" description="Helical" evidence="6">
    <location>
        <begin position="149"/>
        <end position="177"/>
    </location>
</feature>
<protein>
    <submittedName>
        <fullName evidence="7">LysE family translocator</fullName>
    </submittedName>
</protein>
<reference evidence="7" key="1">
    <citation type="submission" date="2021-03" db="EMBL/GenBank/DDBJ databases">
        <title>Leucobacter chromiisoli sp. nov., isolated from chromium-containing soil of chemical plant.</title>
        <authorList>
            <person name="Xu Z."/>
        </authorList>
    </citation>
    <scope>NUCLEOTIDE SEQUENCE</scope>
    <source>
        <strain evidence="7">A2</strain>
    </source>
</reference>
<dbReference type="PANTHER" id="PTHR30086">
    <property type="entry name" value="ARGININE EXPORTER PROTEIN ARGO"/>
    <property type="match status" value="1"/>
</dbReference>
<evidence type="ECO:0000313" key="7">
    <source>
        <dbReference type="EMBL" id="MBO1804393.1"/>
    </source>
</evidence>
<keyword evidence="8" id="KW-1185">Reference proteome</keyword>
<evidence type="ECO:0000256" key="4">
    <source>
        <dbReference type="ARBA" id="ARBA00022989"/>
    </source>
</evidence>
<evidence type="ECO:0000256" key="2">
    <source>
        <dbReference type="ARBA" id="ARBA00022475"/>
    </source>
</evidence>
<dbReference type="RefSeq" id="WP_208044886.1">
    <property type="nucleotide sequence ID" value="NZ_JAGDYL010000005.1"/>
</dbReference>
<evidence type="ECO:0000256" key="6">
    <source>
        <dbReference type="SAM" id="Phobius"/>
    </source>
</evidence>
<feature type="transmembrane region" description="Helical" evidence="6">
    <location>
        <begin position="75"/>
        <end position="93"/>
    </location>
</feature>